<evidence type="ECO:0000313" key="3">
    <source>
        <dbReference type="Proteomes" id="UP001178508"/>
    </source>
</evidence>
<feature type="region of interest" description="Disordered" evidence="1">
    <location>
        <begin position="66"/>
        <end position="110"/>
    </location>
</feature>
<evidence type="ECO:0000256" key="1">
    <source>
        <dbReference type="SAM" id="MobiDB-lite"/>
    </source>
</evidence>
<sequence>MQTGEKKKTWDSIRFRREHMTHWQKGHPVIFPHLHTDHWSKMKTTVPVYLASVPVALLEDRVFDSHKEGGEAQHHTTTRSPLPPLTCDEDDKSGMHQSKPSTSPQNMPQYRNVYNDRARRDFCYWFIDKRGLACKGHSFGAYKTYLGLPKV</sequence>
<dbReference type="EMBL" id="OY660865">
    <property type="protein sequence ID" value="CAJ1051052.1"/>
    <property type="molecule type" value="Genomic_DNA"/>
</dbReference>
<name>A0AAV1EQK0_XYRNO</name>
<accession>A0AAV1EQK0</accession>
<reference evidence="2" key="1">
    <citation type="submission" date="2023-08" db="EMBL/GenBank/DDBJ databases">
        <authorList>
            <person name="Alioto T."/>
            <person name="Alioto T."/>
            <person name="Gomez Garrido J."/>
        </authorList>
    </citation>
    <scope>NUCLEOTIDE SEQUENCE</scope>
</reference>
<keyword evidence="3" id="KW-1185">Reference proteome</keyword>
<feature type="compositionally biased region" description="Polar residues" evidence="1">
    <location>
        <begin position="95"/>
        <end position="109"/>
    </location>
</feature>
<proteinExistence type="predicted"/>
<gene>
    <name evidence="2" type="ORF">XNOV1_A028526</name>
</gene>
<organism evidence="2 3">
    <name type="scientific">Xyrichtys novacula</name>
    <name type="common">Pearly razorfish</name>
    <name type="synonym">Hemipteronotus novacula</name>
    <dbReference type="NCBI Taxonomy" id="13765"/>
    <lineage>
        <taxon>Eukaryota</taxon>
        <taxon>Metazoa</taxon>
        <taxon>Chordata</taxon>
        <taxon>Craniata</taxon>
        <taxon>Vertebrata</taxon>
        <taxon>Euteleostomi</taxon>
        <taxon>Actinopterygii</taxon>
        <taxon>Neopterygii</taxon>
        <taxon>Teleostei</taxon>
        <taxon>Neoteleostei</taxon>
        <taxon>Acanthomorphata</taxon>
        <taxon>Eupercaria</taxon>
        <taxon>Labriformes</taxon>
        <taxon>Labridae</taxon>
        <taxon>Xyrichtys</taxon>
    </lineage>
</organism>
<dbReference type="AlphaFoldDB" id="A0AAV1EQK0"/>
<dbReference type="Proteomes" id="UP001178508">
    <property type="component" value="Chromosome 2"/>
</dbReference>
<protein>
    <submittedName>
        <fullName evidence="2">Uncharacterized protein LOC118495263 isoform X2</fullName>
    </submittedName>
</protein>
<evidence type="ECO:0000313" key="2">
    <source>
        <dbReference type="EMBL" id="CAJ1051052.1"/>
    </source>
</evidence>